<evidence type="ECO:0000313" key="2">
    <source>
        <dbReference type="EMBL" id="MDZ5607869.1"/>
    </source>
</evidence>
<proteinExistence type="predicted"/>
<keyword evidence="3" id="KW-1185">Reference proteome</keyword>
<dbReference type="SUPFAM" id="SSF158745">
    <property type="entry name" value="LanC-like"/>
    <property type="match status" value="1"/>
</dbReference>
<dbReference type="Gene3D" id="1.50.10.10">
    <property type="match status" value="1"/>
</dbReference>
<dbReference type="SMART" id="SM01260">
    <property type="entry name" value="LANC_like"/>
    <property type="match status" value="1"/>
</dbReference>
<organism evidence="2 3">
    <name type="scientific">Bacillus bingmayongensis</name>
    <dbReference type="NCBI Taxonomy" id="1150157"/>
    <lineage>
        <taxon>Bacteria</taxon>
        <taxon>Bacillati</taxon>
        <taxon>Bacillota</taxon>
        <taxon>Bacilli</taxon>
        <taxon>Bacillales</taxon>
        <taxon>Bacillaceae</taxon>
        <taxon>Bacillus</taxon>
    </lineage>
</organism>
<dbReference type="NCBIfam" id="TIGR03897">
    <property type="entry name" value="lanti_2_LanM"/>
    <property type="match status" value="1"/>
</dbReference>
<feature type="domain" description="Lantibiotic biosynthesis protein dehydration" evidence="1">
    <location>
        <begin position="202"/>
        <end position="571"/>
    </location>
</feature>
<accession>A0ABU5JWR4</accession>
<dbReference type="RefSeq" id="WP_374217864.1">
    <property type="nucleotide sequence ID" value="NZ_JAXOVW010000023.1"/>
</dbReference>
<dbReference type="PRINTS" id="PR01950">
    <property type="entry name" value="LANCSUPER"/>
</dbReference>
<name>A0ABU5JWR4_9BACI</name>
<protein>
    <submittedName>
        <fullName evidence="2">Type 2 lanthipeptide synthetase LanM family protein</fullName>
    </submittedName>
</protein>
<dbReference type="Pfam" id="PF13575">
    <property type="entry name" value="DUF4135"/>
    <property type="match status" value="1"/>
</dbReference>
<dbReference type="EMBL" id="JAXOVW010000023">
    <property type="protein sequence ID" value="MDZ5607869.1"/>
    <property type="molecule type" value="Genomic_DNA"/>
</dbReference>
<dbReference type="InterPro" id="IPR017146">
    <property type="entry name" value="Lanti_2_LanM"/>
</dbReference>
<gene>
    <name evidence="2" type="ORF">U2I54_12365</name>
</gene>
<dbReference type="CDD" id="cd04792">
    <property type="entry name" value="LanM-like"/>
    <property type="match status" value="1"/>
</dbReference>
<dbReference type="InterPro" id="IPR012341">
    <property type="entry name" value="6hp_glycosidase-like_sf"/>
</dbReference>
<dbReference type="InterPro" id="IPR025410">
    <property type="entry name" value="Lant_dehyd"/>
</dbReference>
<sequence length="1007" mass="117411">MTVMIQTVDKRLINALTIEERAKETSYVHEPTAWEKWQSRKSLLKQADVEFMLNHYKDEQSFKKGIQPVAEQDVESMLLKVEKSEWYKLFNEVFATYEENERPATYDYTYAVRFFLQYMKRFLKEELDTSTHYKFHIDAVVSIVQGYSEELIGFMSRTFAYDIQVMKETHGLNGETGKDRFAYYMQHRFENVQKAKEFFYDYPALLRLIAVKTIFFKHNIAEFIKRLNDNVYEITEKLGHSSRTIQRIGLSAGDSHNQGKSVMLVYFSEHELLVYKPKDLQYTKKLETFFNFLNETLGTDFYSVHRIVHEDYAFEQFIERQPCESEEDLRGFYRRYGELIGLAYILRGTDFHYENIIAYGNRPVLIDVETFLQQHVPLEFGESAHVTAKERQLDSVILTGLVPFHILADRSENKQQGINISGLSHGTQKAPFKILKLNNHSTDEMKFEYMEHYISGKNNTPLLNGEEVPYEAYREGILVGFENFMKKCMAHRHAIIEQVQMLFVNSRVRNVVRPTQRYVDLLQFSYHPTCMQNMIEREKVLHNLFAYPYRDKRIAIFELQEMLEGDIPQFFNRTSQTHLLNNNDIEIKEIYKEAIVDQIVKSLMHLAPKQIEEQRLQMEMAMGIYNHTEHIPEQSNAVIQKDALVVVKEAARKLLKEAVYDEKTHSMTWIDILCKTDWKYEAMNNQLYDGLPGMYAFFSALQATDKQGDIDYVDVKKRILNTMLVIPSVPKASAFYGNGALIYPLLLDAQLNNNEEALSLACQIADQVMTFEVEKSNDWLTGQTSLIAIFKQLADVTKNQAYNNYALTLSKQLTYDKEFPYVGFIHGNSSVYYVKALMDKQSPFIYEWMREEDTHWNENHWRDPRPDKPNCVHAVCHGSTGILLNRIMVEKLTHKDVGVTQRLQVMNNLFNQKKEDSICHGTAGDIELLLTLKAHDIETYQPLLQQKVSQLLANYCEHGVFRLQGYETIQSKGMYTGVAGVLYTLLRTLNPSLPSFVLLQLPTREEG</sequence>
<dbReference type="Proteomes" id="UP001291930">
    <property type="component" value="Unassembled WGS sequence"/>
</dbReference>
<dbReference type="PIRSF" id="PIRSF037228">
    <property type="entry name" value="Lant_mod_RumM"/>
    <property type="match status" value="1"/>
</dbReference>
<evidence type="ECO:0000313" key="3">
    <source>
        <dbReference type="Proteomes" id="UP001291930"/>
    </source>
</evidence>
<comment type="caution">
    <text evidence="2">The sequence shown here is derived from an EMBL/GenBank/DDBJ whole genome shotgun (WGS) entry which is preliminary data.</text>
</comment>
<evidence type="ECO:0000259" key="1">
    <source>
        <dbReference type="Pfam" id="PF13575"/>
    </source>
</evidence>
<dbReference type="InterPro" id="IPR007822">
    <property type="entry name" value="LANC-like"/>
</dbReference>
<reference evidence="3" key="1">
    <citation type="submission" date="2023-11" db="EMBL/GenBank/DDBJ databases">
        <title>Genome Sequence of Bacillus pseudomycoides stain BUPM19.</title>
        <authorList>
            <person name="Farhat A."/>
        </authorList>
    </citation>
    <scope>NUCLEOTIDE SEQUENCE [LARGE SCALE GENOMIC DNA]</scope>
    <source>
        <strain evidence="3">BUPM19</strain>
    </source>
</reference>
<dbReference type="Pfam" id="PF05147">
    <property type="entry name" value="LANC_like"/>
    <property type="match status" value="1"/>
</dbReference>